<comment type="cofactor">
    <cofactor evidence="11">
        <name>[2Fe-2S] cluster</name>
        <dbReference type="ChEBI" id="CHEBI:190135"/>
    </cofactor>
</comment>
<gene>
    <name evidence="15" type="primary">sdhB</name>
    <name evidence="15" type="ORF">ACFQE1_12660</name>
</gene>
<dbReference type="AlphaFoldDB" id="A0ABD5S0J9"/>
<evidence type="ECO:0000259" key="13">
    <source>
        <dbReference type="Pfam" id="PF13085"/>
    </source>
</evidence>
<accession>A0ABD5S0J9</accession>
<keyword evidence="16" id="KW-1185">Reference proteome</keyword>
<evidence type="ECO:0000256" key="2">
    <source>
        <dbReference type="ARBA" id="ARBA00001966"/>
    </source>
</evidence>
<dbReference type="InterPro" id="IPR050573">
    <property type="entry name" value="SDH/FRD_Iron-Sulfur"/>
</dbReference>
<evidence type="ECO:0000259" key="14">
    <source>
        <dbReference type="Pfam" id="PF13183"/>
    </source>
</evidence>
<dbReference type="GO" id="GO:0051539">
    <property type="term" value="F:4 iron, 4 sulfur cluster binding"/>
    <property type="evidence" value="ECO:0007669"/>
    <property type="project" value="UniProtKB-KW"/>
</dbReference>
<keyword evidence="9" id="KW-0408">Iron</keyword>
<feature type="compositionally biased region" description="Basic and acidic residues" evidence="12">
    <location>
        <begin position="184"/>
        <end position="193"/>
    </location>
</feature>
<comment type="similarity">
    <text evidence="4">Belongs to the succinate dehydrogenase/fumarate reductase iron-sulfur protein family.</text>
</comment>
<dbReference type="GO" id="GO:0046872">
    <property type="term" value="F:metal ion binding"/>
    <property type="evidence" value="ECO:0007669"/>
    <property type="project" value="UniProtKB-KW"/>
</dbReference>
<dbReference type="Pfam" id="PF13085">
    <property type="entry name" value="Fer2_3"/>
    <property type="match status" value="1"/>
</dbReference>
<comment type="cofactor">
    <cofactor evidence="2">
        <name>[4Fe-4S] cluster</name>
        <dbReference type="ChEBI" id="CHEBI:49883"/>
    </cofactor>
</comment>
<evidence type="ECO:0000256" key="5">
    <source>
        <dbReference type="ARBA" id="ARBA00022485"/>
    </source>
</evidence>
<evidence type="ECO:0000313" key="16">
    <source>
        <dbReference type="Proteomes" id="UP001596328"/>
    </source>
</evidence>
<evidence type="ECO:0000313" key="15">
    <source>
        <dbReference type="EMBL" id="MFC6725204.1"/>
    </source>
</evidence>
<feature type="domain" description="Succinate dehydogenase/fumarate reductase N-terminal" evidence="13">
    <location>
        <begin position="60"/>
        <end position="165"/>
    </location>
</feature>
<name>A0ABD5S0J9_9EURY</name>
<dbReference type="Gene3D" id="1.10.1060.10">
    <property type="entry name" value="Alpha-helical ferredoxin"/>
    <property type="match status" value="1"/>
</dbReference>
<evidence type="ECO:0000256" key="1">
    <source>
        <dbReference type="ARBA" id="ARBA00001927"/>
    </source>
</evidence>
<evidence type="ECO:0000256" key="11">
    <source>
        <dbReference type="ARBA" id="ARBA00034078"/>
    </source>
</evidence>
<dbReference type="PANTHER" id="PTHR11921:SF29">
    <property type="entry name" value="SUCCINATE DEHYDROGENASE [UBIQUINONE] IRON-SULFUR SUBUNIT, MITOCHONDRIAL"/>
    <property type="match status" value="1"/>
</dbReference>
<dbReference type="EC" id="1.3.5.1" evidence="15"/>
<dbReference type="EMBL" id="JBHSWU010000427">
    <property type="protein sequence ID" value="MFC6725204.1"/>
    <property type="molecule type" value="Genomic_DNA"/>
</dbReference>
<dbReference type="InterPro" id="IPR012675">
    <property type="entry name" value="Beta-grasp_dom_sf"/>
</dbReference>
<dbReference type="SUPFAM" id="SSF54292">
    <property type="entry name" value="2Fe-2S ferredoxin-like"/>
    <property type="match status" value="1"/>
</dbReference>
<feature type="region of interest" description="Disordered" evidence="12">
    <location>
        <begin position="174"/>
        <end position="193"/>
    </location>
</feature>
<keyword evidence="5" id="KW-0004">4Fe-4S</keyword>
<dbReference type="PANTHER" id="PTHR11921">
    <property type="entry name" value="SUCCINATE DEHYDROGENASE IRON-SULFUR PROTEIN"/>
    <property type="match status" value="1"/>
</dbReference>
<evidence type="ECO:0000256" key="6">
    <source>
        <dbReference type="ARBA" id="ARBA00022714"/>
    </source>
</evidence>
<proteinExistence type="inferred from homology"/>
<dbReference type="FunFam" id="1.10.1060.10:FF:000003">
    <property type="entry name" value="Succinate dehydrogenase iron-sulfur subunit"/>
    <property type="match status" value="1"/>
</dbReference>
<dbReference type="NCBIfam" id="NF004616">
    <property type="entry name" value="PRK05950.1"/>
    <property type="match status" value="1"/>
</dbReference>
<keyword evidence="8 15" id="KW-0560">Oxidoreductase</keyword>
<dbReference type="Proteomes" id="UP001596328">
    <property type="component" value="Unassembled WGS sequence"/>
</dbReference>
<dbReference type="InterPro" id="IPR017896">
    <property type="entry name" value="4Fe4S_Fe-S-bd"/>
</dbReference>
<evidence type="ECO:0000256" key="7">
    <source>
        <dbReference type="ARBA" id="ARBA00022723"/>
    </source>
</evidence>
<comment type="caution">
    <text evidence="15">The sequence shown here is derived from an EMBL/GenBank/DDBJ whole genome shotgun (WGS) entry which is preliminary data.</text>
</comment>
<reference evidence="15 16" key="1">
    <citation type="journal article" date="2019" name="Int. J. Syst. Evol. Microbiol.">
        <title>The Global Catalogue of Microorganisms (GCM) 10K type strain sequencing project: providing services to taxonomists for standard genome sequencing and annotation.</title>
        <authorList>
            <consortium name="The Broad Institute Genomics Platform"/>
            <consortium name="The Broad Institute Genome Sequencing Center for Infectious Disease"/>
            <person name="Wu L."/>
            <person name="Ma J."/>
        </authorList>
    </citation>
    <scope>NUCLEOTIDE SEQUENCE [LARGE SCALE GENOMIC DNA]</scope>
    <source>
        <strain evidence="15 16">NBRC 111368</strain>
    </source>
</reference>
<dbReference type="InterPro" id="IPR036010">
    <property type="entry name" value="2Fe-2S_ferredoxin-like_sf"/>
</dbReference>
<protein>
    <submittedName>
        <fullName evidence="15">Succinate dehydrogenase iron-sulfur subunit</fullName>
        <ecNumber evidence="15">1.3.5.1</ecNumber>
    </submittedName>
</protein>
<keyword evidence="10" id="KW-0411">Iron-sulfur</keyword>
<dbReference type="NCBIfam" id="TIGR00384">
    <property type="entry name" value="dhsB"/>
    <property type="match status" value="1"/>
</dbReference>
<dbReference type="Gene3D" id="3.10.20.30">
    <property type="match status" value="1"/>
</dbReference>
<evidence type="ECO:0000256" key="8">
    <source>
        <dbReference type="ARBA" id="ARBA00023002"/>
    </source>
</evidence>
<dbReference type="CDD" id="cd00207">
    <property type="entry name" value="fer2"/>
    <property type="match status" value="1"/>
</dbReference>
<keyword evidence="7" id="KW-0479">Metal-binding</keyword>
<dbReference type="Pfam" id="PF13183">
    <property type="entry name" value="Fer4_8"/>
    <property type="match status" value="1"/>
</dbReference>
<dbReference type="FunFam" id="3.10.20.30:FF:000063">
    <property type="entry name" value="Succinate dehydrogenase subunit B"/>
    <property type="match status" value="1"/>
</dbReference>
<evidence type="ECO:0000256" key="4">
    <source>
        <dbReference type="ARBA" id="ARBA00009433"/>
    </source>
</evidence>
<dbReference type="InterPro" id="IPR001041">
    <property type="entry name" value="2Fe-2S_ferredoxin-type"/>
</dbReference>
<dbReference type="GO" id="GO:0051537">
    <property type="term" value="F:2 iron, 2 sulfur cluster binding"/>
    <property type="evidence" value="ECO:0007669"/>
    <property type="project" value="UniProtKB-KW"/>
</dbReference>
<evidence type="ECO:0000256" key="10">
    <source>
        <dbReference type="ARBA" id="ARBA00023014"/>
    </source>
</evidence>
<feature type="region of interest" description="Disordered" evidence="12">
    <location>
        <begin position="1"/>
        <end position="51"/>
    </location>
</feature>
<keyword evidence="6" id="KW-0001">2Fe-2S</keyword>
<dbReference type="InterPro" id="IPR009051">
    <property type="entry name" value="Helical_ferredxn"/>
</dbReference>
<dbReference type="SUPFAM" id="SSF46548">
    <property type="entry name" value="alpha-helical ferredoxin"/>
    <property type="match status" value="1"/>
</dbReference>
<dbReference type="InterPro" id="IPR004489">
    <property type="entry name" value="Succ_DH/fum_Rdtase_Fe-S"/>
</dbReference>
<comment type="pathway">
    <text evidence="3">Carbohydrate metabolism; tricarboxylic acid cycle.</text>
</comment>
<evidence type="ECO:0000256" key="12">
    <source>
        <dbReference type="SAM" id="MobiDB-lite"/>
    </source>
</evidence>
<feature type="domain" description="4Fe-4S ferredoxin-type" evidence="14">
    <location>
        <begin position="200"/>
        <end position="274"/>
    </location>
</feature>
<dbReference type="GO" id="GO:0008177">
    <property type="term" value="F:succinate dehydrogenase (quinone) activity"/>
    <property type="evidence" value="ECO:0007669"/>
    <property type="project" value="UniProtKB-EC"/>
</dbReference>
<organism evidence="15 16">
    <name type="scientific">Halobium palmae</name>
    <dbReference type="NCBI Taxonomy" id="1776492"/>
    <lineage>
        <taxon>Archaea</taxon>
        <taxon>Methanobacteriati</taxon>
        <taxon>Methanobacteriota</taxon>
        <taxon>Stenosarchaea group</taxon>
        <taxon>Halobacteria</taxon>
        <taxon>Halobacteriales</taxon>
        <taxon>Haloferacaceae</taxon>
        <taxon>Halobium</taxon>
    </lineage>
</organism>
<evidence type="ECO:0000256" key="3">
    <source>
        <dbReference type="ARBA" id="ARBA00005163"/>
    </source>
</evidence>
<dbReference type="InterPro" id="IPR025192">
    <property type="entry name" value="Succ_DH/fum_Rdtase_N"/>
</dbReference>
<feature type="compositionally biased region" description="Basic and acidic residues" evidence="12">
    <location>
        <begin position="8"/>
        <end position="51"/>
    </location>
</feature>
<comment type="cofactor">
    <cofactor evidence="1">
        <name>[3Fe-4S] cluster</name>
        <dbReference type="ChEBI" id="CHEBI:21137"/>
    </cofactor>
</comment>
<sequence>MSTQVPETQEKKDGEQDAQAHEETPQQRRQDKKRERKEDAAKRLAEEEQRKAIDADDTYHLKVFRFDPEVAAKQEPRFDDFHVPFTKGMTVLDALMFARDEFDSSLTFRHSCRQAVCGSDALFINGSQRLGCQTQLSDLEEPVRVEPLPHQDVVKDLVVDMEHFYDQMHSVEPYFDPEETPAEGEQRQSRENREKIKMSTRCIWCGACQSSCNIAAGDNQYLGPAAINKAYRFAMDEREGEGRTQERMEIVEQNHGVWRCQTQFSCTNVCPKDIPLTEHIQELKREAVKRNLKFW</sequence>
<evidence type="ECO:0000256" key="9">
    <source>
        <dbReference type="ARBA" id="ARBA00023004"/>
    </source>
</evidence>